<comment type="caution">
    <text evidence="4">The sequence shown here is derived from an EMBL/GenBank/DDBJ whole genome shotgun (WGS) entry which is preliminary data.</text>
</comment>
<sequence length="231" mass="26553">MFISWEKLPNEMKNDKVKEYHGRLAKKRVSLCIKRAFDIVVSLIMIVLLSWLFIILAVMIKIDSKGPVFFRQTRVTAGNKDFRIFKFRTMVDNADKMGALVTSGNDMRITKVGSKIRKCRLDEIPQLINVLKGEMTFVGTRPEVRKYVDAYNDEMMATLLMPSGVTSLASINYKDEDAIIDKCVSEGMAVDEAYMQKVLPEKMKYNLEYIESFSFFKDIKLMVRTVASVLK</sequence>
<protein>
    <submittedName>
        <fullName evidence="4">Sugar transferase</fullName>
    </submittedName>
</protein>
<dbReference type="AlphaFoldDB" id="A0A926I7T8"/>
<reference evidence="4" key="1">
    <citation type="submission" date="2020-08" db="EMBL/GenBank/DDBJ databases">
        <title>Genome public.</title>
        <authorList>
            <person name="Liu C."/>
            <person name="Sun Q."/>
        </authorList>
    </citation>
    <scope>NUCLEOTIDE SEQUENCE</scope>
    <source>
        <strain evidence="4">NSJ-24</strain>
    </source>
</reference>
<keyword evidence="4" id="KW-0808">Transferase</keyword>
<accession>A0A926I7T8</accession>
<dbReference type="PANTHER" id="PTHR30576">
    <property type="entry name" value="COLANIC BIOSYNTHESIS UDP-GLUCOSE LIPID CARRIER TRANSFERASE"/>
    <property type="match status" value="1"/>
</dbReference>
<keyword evidence="2" id="KW-0812">Transmembrane</keyword>
<name>A0A926I7T8_9FIRM</name>
<dbReference type="InterPro" id="IPR003362">
    <property type="entry name" value="Bact_transf"/>
</dbReference>
<evidence type="ECO:0000313" key="4">
    <source>
        <dbReference type="EMBL" id="MBC8567451.1"/>
    </source>
</evidence>
<organism evidence="4 5">
    <name type="scientific">Lentihominibacter hominis</name>
    <dbReference type="NCBI Taxonomy" id="2763645"/>
    <lineage>
        <taxon>Bacteria</taxon>
        <taxon>Bacillati</taxon>
        <taxon>Bacillota</taxon>
        <taxon>Clostridia</taxon>
        <taxon>Peptostreptococcales</taxon>
        <taxon>Anaerovoracaceae</taxon>
        <taxon>Lentihominibacter</taxon>
    </lineage>
</organism>
<gene>
    <name evidence="4" type="ORF">H8692_01585</name>
</gene>
<evidence type="ECO:0000256" key="1">
    <source>
        <dbReference type="ARBA" id="ARBA00006464"/>
    </source>
</evidence>
<comment type="similarity">
    <text evidence="1">Belongs to the bacterial sugar transferase family.</text>
</comment>
<dbReference type="PANTHER" id="PTHR30576:SF0">
    <property type="entry name" value="UNDECAPRENYL-PHOSPHATE N-ACETYLGALACTOSAMINYL 1-PHOSPHATE TRANSFERASE-RELATED"/>
    <property type="match status" value="1"/>
</dbReference>
<keyword evidence="5" id="KW-1185">Reference proteome</keyword>
<keyword evidence="2" id="KW-0472">Membrane</keyword>
<proteinExistence type="inferred from homology"/>
<evidence type="ECO:0000313" key="5">
    <source>
        <dbReference type="Proteomes" id="UP000610862"/>
    </source>
</evidence>
<evidence type="ECO:0000256" key="2">
    <source>
        <dbReference type="SAM" id="Phobius"/>
    </source>
</evidence>
<feature type="transmembrane region" description="Helical" evidence="2">
    <location>
        <begin position="36"/>
        <end position="60"/>
    </location>
</feature>
<dbReference type="RefSeq" id="WP_187524848.1">
    <property type="nucleotide sequence ID" value="NZ_JACRTA010000001.1"/>
</dbReference>
<dbReference type="EMBL" id="JACRTA010000001">
    <property type="protein sequence ID" value="MBC8567451.1"/>
    <property type="molecule type" value="Genomic_DNA"/>
</dbReference>
<feature type="domain" description="Bacterial sugar transferase" evidence="3">
    <location>
        <begin position="34"/>
        <end position="231"/>
    </location>
</feature>
<evidence type="ECO:0000259" key="3">
    <source>
        <dbReference type="Pfam" id="PF02397"/>
    </source>
</evidence>
<keyword evidence="2" id="KW-1133">Transmembrane helix</keyword>
<dbReference type="GO" id="GO:0016780">
    <property type="term" value="F:phosphotransferase activity, for other substituted phosphate groups"/>
    <property type="evidence" value="ECO:0007669"/>
    <property type="project" value="TreeGrafter"/>
</dbReference>
<dbReference type="Pfam" id="PF02397">
    <property type="entry name" value="Bac_transf"/>
    <property type="match status" value="1"/>
</dbReference>
<dbReference type="Proteomes" id="UP000610862">
    <property type="component" value="Unassembled WGS sequence"/>
</dbReference>